<evidence type="ECO:0000313" key="2">
    <source>
        <dbReference type="Proteomes" id="UP000230211"/>
    </source>
</evidence>
<dbReference type="EMBL" id="MF498773">
    <property type="protein sequence ID" value="ATI17604.1"/>
    <property type="molecule type" value="Genomic_DNA"/>
</dbReference>
<accession>A0A291LF08</accession>
<proteinExistence type="predicted"/>
<name>A0A291LF08_9CAUD</name>
<protein>
    <submittedName>
        <fullName evidence="1">Uncharacterized protein</fullName>
    </submittedName>
</protein>
<reference evidence="1 2" key="1">
    <citation type="submission" date="2017-07" db="EMBL/GenBank/DDBJ databases">
        <title>In vitro design and evaluation of phage cocktails against multidrug-resistant Aeromonas salmonicida.</title>
        <authorList>
            <person name="Chen L."/>
            <person name="Yuan S."/>
            <person name="Ma Y."/>
        </authorList>
    </citation>
    <scope>NUCLEOTIDE SEQUENCE [LARGE SCALE GENOMIC DNA]</scope>
</reference>
<dbReference type="Proteomes" id="UP000230211">
    <property type="component" value="Segment"/>
</dbReference>
<sequence>MEMKSSEIHKKITEKREALIQNALNFVYEYLLKKTNDYNVTVSIPNDIIPTEIRPALIERLVKDGYGVSWSKSNDMYSSYTRLVVVINE</sequence>
<evidence type="ECO:0000313" key="1">
    <source>
        <dbReference type="EMBL" id="ATI17604.1"/>
    </source>
</evidence>
<organism evidence="1 2">
    <name type="scientific">Aeromonas phage AS-szw</name>
    <dbReference type="NCBI Taxonomy" id="2026114"/>
    <lineage>
        <taxon>Viruses</taxon>
        <taxon>Duplodnaviria</taxon>
        <taxon>Heunggongvirae</taxon>
        <taxon>Uroviricota</taxon>
        <taxon>Caudoviricetes</taxon>
        <taxon>Pantevenvirales</taxon>
        <taxon>Straboviridae</taxon>
        <taxon>Emmerichvirinae</taxon>
        <taxon>Ceceduovirus</taxon>
        <taxon>Ceceduovirus aszj</taxon>
    </lineage>
</organism>